<comment type="caution">
    <text evidence="2">The sequence shown here is derived from an EMBL/GenBank/DDBJ whole genome shotgun (WGS) entry which is preliminary data.</text>
</comment>
<feature type="compositionally biased region" description="Acidic residues" evidence="1">
    <location>
        <begin position="177"/>
        <end position="210"/>
    </location>
</feature>
<protein>
    <submittedName>
        <fullName evidence="2">Uncharacterized protein</fullName>
    </submittedName>
</protein>
<name>A0A5C7GME2_9FLAO</name>
<evidence type="ECO:0000313" key="3">
    <source>
        <dbReference type="Proteomes" id="UP000321080"/>
    </source>
</evidence>
<gene>
    <name evidence="2" type="ORF">FUA22_06030</name>
</gene>
<sequence>MRKLLFVLFSIGLIGFNSCDDGDIIDFNLDFDDEFQACDGINGLTLYKIKNDPSESLSIFISNFTKDELLAVEENDSLIIENKAVDFIYRTYTDESISNLFCSDIPANVNIEVDEESPDSKVDVLTVLTEDDNDGIPAELEDINGNGNLKDDDTDGDGIPNYKDADDDGDNVLTKDEEPDPNEDGDLSDALDTDNDNIPDYLDTDDDGDGVDTRDEENASQDQNPGNDITIEAAGADYLNPEVATNIPATAFRLHSYKKTYSVSVTVKDISINGAKITTLSFGILNDGNTSDTESLTPDFN</sequence>
<dbReference type="RefSeq" id="WP_147767000.1">
    <property type="nucleotide sequence ID" value="NZ_VRKQ01000008.1"/>
</dbReference>
<reference evidence="2 3" key="1">
    <citation type="submission" date="2019-08" db="EMBL/GenBank/DDBJ databases">
        <title>Seonamhaeicola sediminis sp. nov., isolated from marine sediment.</title>
        <authorList>
            <person name="Cao W.R."/>
        </authorList>
    </citation>
    <scope>NUCLEOTIDE SEQUENCE [LARGE SCALE GENOMIC DNA]</scope>
    <source>
        <strain evidence="2 3">1505</strain>
    </source>
</reference>
<accession>A0A5C7GME2</accession>
<dbReference type="EMBL" id="VRKQ01000008">
    <property type="protein sequence ID" value="TXG39430.1"/>
    <property type="molecule type" value="Genomic_DNA"/>
</dbReference>
<dbReference type="Proteomes" id="UP000321080">
    <property type="component" value="Unassembled WGS sequence"/>
</dbReference>
<feature type="compositionally biased region" description="Acidic residues" evidence="1">
    <location>
        <begin position="132"/>
        <end position="142"/>
    </location>
</feature>
<organism evidence="2 3">
    <name type="scientific">Seonamhaeicola maritimus</name>
    <dbReference type="NCBI Taxonomy" id="2591822"/>
    <lineage>
        <taxon>Bacteria</taxon>
        <taxon>Pseudomonadati</taxon>
        <taxon>Bacteroidota</taxon>
        <taxon>Flavobacteriia</taxon>
        <taxon>Flavobacteriales</taxon>
        <taxon>Flavobacteriaceae</taxon>
    </lineage>
</organism>
<evidence type="ECO:0000313" key="2">
    <source>
        <dbReference type="EMBL" id="TXG39430.1"/>
    </source>
</evidence>
<keyword evidence="3" id="KW-1185">Reference proteome</keyword>
<dbReference type="AlphaFoldDB" id="A0A5C7GME2"/>
<feature type="region of interest" description="Disordered" evidence="1">
    <location>
        <begin position="132"/>
        <end position="228"/>
    </location>
</feature>
<proteinExistence type="predicted"/>
<evidence type="ECO:0000256" key="1">
    <source>
        <dbReference type="SAM" id="MobiDB-lite"/>
    </source>
</evidence>
<dbReference type="OrthoDB" id="1159446at2"/>